<dbReference type="Gene3D" id="4.10.240.10">
    <property type="entry name" value="Zn(2)-C6 fungal-type DNA-binding domain"/>
    <property type="match status" value="1"/>
</dbReference>
<dbReference type="Proteomes" id="UP001265746">
    <property type="component" value="Unassembled WGS sequence"/>
</dbReference>
<keyword evidence="6" id="KW-0539">Nucleus</keyword>
<dbReference type="GO" id="GO:0005634">
    <property type="term" value="C:nucleus"/>
    <property type="evidence" value="ECO:0007669"/>
    <property type="project" value="UniProtKB-SubCell"/>
</dbReference>
<evidence type="ECO:0000256" key="4">
    <source>
        <dbReference type="ARBA" id="ARBA00023125"/>
    </source>
</evidence>
<evidence type="ECO:0000256" key="6">
    <source>
        <dbReference type="ARBA" id="ARBA00023242"/>
    </source>
</evidence>
<dbReference type="Pfam" id="PF00172">
    <property type="entry name" value="Zn_clus"/>
    <property type="match status" value="1"/>
</dbReference>
<protein>
    <recommendedName>
        <fullName evidence="7">Zn(2)-C6 fungal-type domain-containing protein</fullName>
    </recommendedName>
</protein>
<dbReference type="SMART" id="SM00066">
    <property type="entry name" value="GAL4"/>
    <property type="match status" value="1"/>
</dbReference>
<keyword evidence="2" id="KW-0479">Metal-binding</keyword>
<reference evidence="8" key="1">
    <citation type="submission" date="2023-06" db="EMBL/GenBank/DDBJ databases">
        <authorList>
            <person name="Noh H."/>
        </authorList>
    </citation>
    <scope>NUCLEOTIDE SEQUENCE</scope>
    <source>
        <strain evidence="8">DUCC20226</strain>
    </source>
</reference>
<dbReference type="PROSITE" id="PS00463">
    <property type="entry name" value="ZN2_CY6_FUNGAL_1"/>
    <property type="match status" value="1"/>
</dbReference>
<evidence type="ECO:0000259" key="7">
    <source>
        <dbReference type="PROSITE" id="PS50048"/>
    </source>
</evidence>
<dbReference type="GO" id="GO:0006351">
    <property type="term" value="P:DNA-templated transcription"/>
    <property type="evidence" value="ECO:0007669"/>
    <property type="project" value="InterPro"/>
</dbReference>
<keyword evidence="5" id="KW-0804">Transcription</keyword>
<dbReference type="Pfam" id="PF04082">
    <property type="entry name" value="Fungal_trans"/>
    <property type="match status" value="1"/>
</dbReference>
<name>A0AAD9W8T2_PHOAM</name>
<dbReference type="GO" id="GO:0000981">
    <property type="term" value="F:DNA-binding transcription factor activity, RNA polymerase II-specific"/>
    <property type="evidence" value="ECO:0007669"/>
    <property type="project" value="InterPro"/>
</dbReference>
<dbReference type="PANTHER" id="PTHR47338">
    <property type="entry name" value="ZN(II)2CYS6 TRANSCRIPTION FACTOR (EUROFUNG)-RELATED"/>
    <property type="match status" value="1"/>
</dbReference>
<dbReference type="InterPro" id="IPR050815">
    <property type="entry name" value="TF_fung"/>
</dbReference>
<keyword evidence="9" id="KW-1185">Reference proteome</keyword>
<dbReference type="SMART" id="SM00906">
    <property type="entry name" value="Fungal_trans"/>
    <property type="match status" value="1"/>
</dbReference>
<proteinExistence type="predicted"/>
<gene>
    <name evidence="8" type="ORF">N8I77_002124</name>
</gene>
<dbReference type="InterPro" id="IPR007219">
    <property type="entry name" value="XnlR_reg_dom"/>
</dbReference>
<keyword evidence="4" id="KW-0238">DNA-binding</keyword>
<dbReference type="GO" id="GO:0003677">
    <property type="term" value="F:DNA binding"/>
    <property type="evidence" value="ECO:0007669"/>
    <property type="project" value="UniProtKB-KW"/>
</dbReference>
<evidence type="ECO:0000256" key="3">
    <source>
        <dbReference type="ARBA" id="ARBA00023015"/>
    </source>
</evidence>
<dbReference type="PANTHER" id="PTHR47338:SF3">
    <property type="entry name" value="C6 FINGER DOMAIN TRANSCRIPTION FACTOR DBAA-RELATED"/>
    <property type="match status" value="1"/>
</dbReference>
<accession>A0AAD9W8T2</accession>
<dbReference type="EMBL" id="JAUJFL010000001">
    <property type="protein sequence ID" value="KAK2615362.1"/>
    <property type="molecule type" value="Genomic_DNA"/>
</dbReference>
<dbReference type="SUPFAM" id="SSF57701">
    <property type="entry name" value="Zn2/Cys6 DNA-binding domain"/>
    <property type="match status" value="1"/>
</dbReference>
<sequence length="629" mass="70298">MGLTPPPHLLHQASQVMNQAMSQTVPSGLATRDNSPPRPRQKYGAACEECRRRKLRCDRRRPQCGVCQASGMQCQVALSRALRGPKPGYIKDLQARIAALEGTITQANQQQKYGGSNDCVDDMALNMSQNPLTTFQFGEPQPLKLEIPAYSEDSIQVQSATTPSLATSGLSWESTLAGTQLSPRGMLDSSPVPSLNYTLSTGGPYTPDTMNNAGLGYITPVSPSMSRKMSTVSTVHSSSWSDAFSGTPLGSPDQMYWERVHHFAPIIHQRRYLSWSRKQDKSAAQTALQYSMWTLAASAGTDCNQLSVDRFYRCAVQALQVIDNTDDPAGLKQSSDHEQVQAQLLLSLYEFKHIDFRQGWIRAGCAFRLIQLGWYQDIVLGINHSPASMDWTELEEKRRTFWLAFYLDRIISLRNDSPCTFGEETLIPLPVPEANFQNSMPTITGYLSDSLDSPDYANDTQSSDFTESIILATICGHALSHRRQLLMEQAQCSGTDDFWSRYRQINARLTKRADLSAARYSAQAEEIEPALLFQSIMWRTIILYMYQTMRFAAALADENHPALEYYQEATIAAQNLVILSDQLLQVNCSKLHPLALIPLNMCGKLLETWPDLAMSFSNQFRSMSEAMRG</sequence>
<evidence type="ECO:0000256" key="1">
    <source>
        <dbReference type="ARBA" id="ARBA00004123"/>
    </source>
</evidence>
<comment type="caution">
    <text evidence="8">The sequence shown here is derived from an EMBL/GenBank/DDBJ whole genome shotgun (WGS) entry which is preliminary data.</text>
</comment>
<comment type="subcellular location">
    <subcellularLocation>
        <location evidence="1">Nucleus</location>
    </subcellularLocation>
</comment>
<dbReference type="CDD" id="cd12148">
    <property type="entry name" value="fungal_TF_MHR"/>
    <property type="match status" value="1"/>
</dbReference>
<dbReference type="InterPro" id="IPR036864">
    <property type="entry name" value="Zn2-C6_fun-type_DNA-bd_sf"/>
</dbReference>
<dbReference type="PROSITE" id="PS50048">
    <property type="entry name" value="ZN2_CY6_FUNGAL_2"/>
    <property type="match status" value="1"/>
</dbReference>
<evidence type="ECO:0000313" key="8">
    <source>
        <dbReference type="EMBL" id="KAK2615362.1"/>
    </source>
</evidence>
<evidence type="ECO:0000256" key="2">
    <source>
        <dbReference type="ARBA" id="ARBA00022723"/>
    </source>
</evidence>
<dbReference type="GO" id="GO:0008270">
    <property type="term" value="F:zinc ion binding"/>
    <property type="evidence" value="ECO:0007669"/>
    <property type="project" value="InterPro"/>
</dbReference>
<dbReference type="InterPro" id="IPR001138">
    <property type="entry name" value="Zn2Cys6_DnaBD"/>
</dbReference>
<evidence type="ECO:0000256" key="5">
    <source>
        <dbReference type="ARBA" id="ARBA00023163"/>
    </source>
</evidence>
<keyword evidence="3" id="KW-0805">Transcription regulation</keyword>
<dbReference type="AlphaFoldDB" id="A0AAD9W8T2"/>
<evidence type="ECO:0000313" key="9">
    <source>
        <dbReference type="Proteomes" id="UP001265746"/>
    </source>
</evidence>
<feature type="domain" description="Zn(2)-C6 fungal-type" evidence="7">
    <location>
        <begin position="46"/>
        <end position="76"/>
    </location>
</feature>
<organism evidence="8 9">
    <name type="scientific">Phomopsis amygdali</name>
    <name type="common">Fusicoccum amygdali</name>
    <dbReference type="NCBI Taxonomy" id="1214568"/>
    <lineage>
        <taxon>Eukaryota</taxon>
        <taxon>Fungi</taxon>
        <taxon>Dikarya</taxon>
        <taxon>Ascomycota</taxon>
        <taxon>Pezizomycotina</taxon>
        <taxon>Sordariomycetes</taxon>
        <taxon>Sordariomycetidae</taxon>
        <taxon>Diaporthales</taxon>
        <taxon>Diaporthaceae</taxon>
        <taxon>Diaporthe</taxon>
    </lineage>
</organism>